<keyword evidence="2" id="KW-0479">Metal-binding</keyword>
<proteinExistence type="inferred from homology"/>
<dbReference type="PANTHER" id="PTHR47990">
    <property type="entry name" value="2-OXOGLUTARATE (2OG) AND FE(II)-DEPENDENT OXYGENASE SUPERFAMILY PROTEIN-RELATED"/>
    <property type="match status" value="1"/>
</dbReference>
<name>A0A6V8H780_TALPI</name>
<dbReference type="Proteomes" id="UP000053095">
    <property type="component" value="Unassembled WGS sequence"/>
</dbReference>
<dbReference type="PROSITE" id="PS51471">
    <property type="entry name" value="FE2OG_OXY"/>
    <property type="match status" value="1"/>
</dbReference>
<evidence type="ECO:0000313" key="4">
    <source>
        <dbReference type="EMBL" id="GAM37009.1"/>
    </source>
</evidence>
<dbReference type="InterPro" id="IPR027443">
    <property type="entry name" value="IPNS-like_sf"/>
</dbReference>
<dbReference type="InterPro" id="IPR050231">
    <property type="entry name" value="Iron_ascorbate_oxido_reductase"/>
</dbReference>
<dbReference type="InterPro" id="IPR005123">
    <property type="entry name" value="Oxoglu/Fe-dep_dioxygenase_dom"/>
</dbReference>
<evidence type="ECO:0000259" key="3">
    <source>
        <dbReference type="PROSITE" id="PS51471"/>
    </source>
</evidence>
<keyword evidence="2" id="KW-0408">Iron</keyword>
<gene>
    <name evidence="4" type="ORF">TCE0_022f06556</name>
</gene>
<dbReference type="InterPro" id="IPR044861">
    <property type="entry name" value="IPNS-like_FE2OG_OXY"/>
</dbReference>
<dbReference type="Gene3D" id="2.60.120.330">
    <property type="entry name" value="B-lactam Antibiotic, Isopenicillin N Synthase, Chain"/>
    <property type="match status" value="2"/>
</dbReference>
<protein>
    <submittedName>
        <fullName evidence="4">Mannitol-1-phosphate dehydrogenase</fullName>
    </submittedName>
</protein>
<dbReference type="Pfam" id="PF14226">
    <property type="entry name" value="DIOX_N"/>
    <property type="match status" value="1"/>
</dbReference>
<dbReference type="GO" id="GO:0044283">
    <property type="term" value="P:small molecule biosynthetic process"/>
    <property type="evidence" value="ECO:0007669"/>
    <property type="project" value="UniProtKB-ARBA"/>
</dbReference>
<accession>A0A6V8H780</accession>
<dbReference type="Pfam" id="PF03171">
    <property type="entry name" value="2OG-FeII_Oxy"/>
    <property type="match status" value="1"/>
</dbReference>
<keyword evidence="5" id="KW-1185">Reference proteome</keyword>
<dbReference type="EMBL" id="DF933818">
    <property type="protein sequence ID" value="GAM37009.1"/>
    <property type="molecule type" value="Genomic_DNA"/>
</dbReference>
<evidence type="ECO:0000313" key="5">
    <source>
        <dbReference type="Proteomes" id="UP000053095"/>
    </source>
</evidence>
<feature type="domain" description="Fe2OG dioxygenase" evidence="3">
    <location>
        <begin position="146"/>
        <end position="253"/>
    </location>
</feature>
<comment type="similarity">
    <text evidence="1 2">Belongs to the iron/ascorbate-dependent oxidoreductase family.</text>
</comment>
<evidence type="ECO:0000256" key="1">
    <source>
        <dbReference type="ARBA" id="ARBA00008056"/>
    </source>
</evidence>
<reference evidence="5" key="1">
    <citation type="journal article" date="2015" name="Genome Announc.">
        <title>Draft genome sequence of Talaromyces cellulolyticus strain Y-94, a source of lignocellulosic biomass-degrading enzymes.</title>
        <authorList>
            <person name="Fujii T."/>
            <person name="Koike H."/>
            <person name="Sawayama S."/>
            <person name="Yano S."/>
            <person name="Inoue H."/>
        </authorList>
    </citation>
    <scope>NUCLEOTIDE SEQUENCE [LARGE SCALE GENOMIC DNA]</scope>
    <source>
        <strain evidence="5">Y-94</strain>
    </source>
</reference>
<organism evidence="4 5">
    <name type="scientific">Talaromyces pinophilus</name>
    <name type="common">Penicillium pinophilum</name>
    <dbReference type="NCBI Taxonomy" id="128442"/>
    <lineage>
        <taxon>Eukaryota</taxon>
        <taxon>Fungi</taxon>
        <taxon>Dikarya</taxon>
        <taxon>Ascomycota</taxon>
        <taxon>Pezizomycotina</taxon>
        <taxon>Eurotiomycetes</taxon>
        <taxon>Eurotiomycetidae</taxon>
        <taxon>Eurotiales</taxon>
        <taxon>Trichocomaceae</taxon>
        <taxon>Talaromyces</taxon>
        <taxon>Talaromyces sect. Talaromyces</taxon>
    </lineage>
</organism>
<dbReference type="InterPro" id="IPR026992">
    <property type="entry name" value="DIOX_N"/>
</dbReference>
<evidence type="ECO:0000256" key="2">
    <source>
        <dbReference type="RuleBase" id="RU003682"/>
    </source>
</evidence>
<dbReference type="GO" id="GO:0016491">
    <property type="term" value="F:oxidoreductase activity"/>
    <property type="evidence" value="ECO:0007669"/>
    <property type="project" value="UniProtKB-KW"/>
</dbReference>
<keyword evidence="2" id="KW-0560">Oxidoreductase</keyword>
<dbReference type="AlphaFoldDB" id="A0A6V8H780"/>
<sequence length="374" mass="41377">MSSSAPIAIPVIDIRGYLSDDKSATTSIISSMSSAAQSPGFLQITGHGIAPELTTRLLDHLKAFFALPIEKKTALHRNNSAALRGFEAVGEQSLEKGVMDSKEGFMIGPDWEPENAKNARFLQGPNQWPAETDVVGLRVVMMDYFREMQALSKTMFRYPPTTPEMSEKSRGIGAHTDFGALTLLLQDTIGGLEVFHRPTETWHPVQPVDGAFVVNIGDMLERWTNNKYTSTLHRVISPVSNQYRYSVAFFNEGLLDQMIECIPTCLEPGQKALYEPVKVEQHLRERQAQNNRYRHMRISMRKPDSAFAQYNGAQSGDPVKEVTIIYDVITSTGVAAGKELLEFLLRSDASTKIAEGAQKVIAVVNESGGDVLVL</sequence>
<comment type="caution">
    <text evidence="4">The sequence shown here is derived from an EMBL/GenBank/DDBJ whole genome shotgun (WGS) entry which is preliminary data.</text>
</comment>
<dbReference type="SUPFAM" id="SSF51197">
    <property type="entry name" value="Clavaminate synthase-like"/>
    <property type="match status" value="1"/>
</dbReference>
<dbReference type="GO" id="GO:0046872">
    <property type="term" value="F:metal ion binding"/>
    <property type="evidence" value="ECO:0007669"/>
    <property type="project" value="UniProtKB-KW"/>
</dbReference>